<dbReference type="RefSeq" id="WP_139373330.1">
    <property type="nucleotide sequence ID" value="NZ_FUYE01000013.1"/>
</dbReference>
<evidence type="ECO:0000313" key="2">
    <source>
        <dbReference type="EMBL" id="SKB02026.1"/>
    </source>
</evidence>
<reference evidence="3" key="1">
    <citation type="submission" date="2017-02" db="EMBL/GenBank/DDBJ databases">
        <authorList>
            <person name="Varghese N."/>
            <person name="Submissions S."/>
        </authorList>
    </citation>
    <scope>NUCLEOTIDE SEQUENCE [LARGE SCALE GENOMIC DNA]</scope>
    <source>
        <strain evidence="3">ATCC 700200</strain>
    </source>
</reference>
<sequence>MVNGVVSLRCPACSRPFISLPQRAEALVTCPHCARSAPMVTYAPAAGPPGRSAASVPIQKRVIPAKPTFPAPSAGPGMGIADPPKAWPPAPEQPPQFSPQTHPLYPPAPVAPIWPTAPTLLVPSSFGVGASETGPISAPAAHWIPGAVVPAPASLAPMPEHAPWPTPVEQPHPLAALRQGATQVPGSRPEALVSPPGGHDGNPMASERFDSEESGWSPARDERNVPLGLFLLLVMAGLGWLAWQMARPGMVAEFAAPRPPALQGAALPAVTPDTPTAGKYEVEPPTALSAPNPPQQSEEAKAETRSTAPVLDLVAAKSAAAELLEKLFRAGTLDERLKRVAEGEDHRAQIAEFFQGRSVTLKSLGPAAVVPRSLPGQELVPLMDVKTNLNAESGARLQLVAQTDGSFLLGWTLFEETHEKGFEKFLASRSDEPVWLSVLVKRTHGVELTEAVRQEHFCVALEGSEADASRCLAVVPLETPLARFFEREVEWGEVYVSRLLLQHREVVGKREVVILDCEGAVTGAIFPSGPARP</sequence>
<feature type="region of interest" description="Disordered" evidence="1">
    <location>
        <begin position="271"/>
        <end position="307"/>
    </location>
</feature>
<name>A0A1T4YJT9_9BACT</name>
<accession>A0A1T4YJT9</accession>
<organism evidence="2 3">
    <name type="scientific">Prosthecobacter debontii</name>
    <dbReference type="NCBI Taxonomy" id="48467"/>
    <lineage>
        <taxon>Bacteria</taxon>
        <taxon>Pseudomonadati</taxon>
        <taxon>Verrucomicrobiota</taxon>
        <taxon>Verrucomicrobiia</taxon>
        <taxon>Verrucomicrobiales</taxon>
        <taxon>Verrucomicrobiaceae</taxon>
        <taxon>Prosthecobacter</taxon>
    </lineage>
</organism>
<dbReference type="OrthoDB" id="184914at2"/>
<feature type="region of interest" description="Disordered" evidence="1">
    <location>
        <begin position="181"/>
        <end position="218"/>
    </location>
</feature>
<dbReference type="AlphaFoldDB" id="A0A1T4YJT9"/>
<dbReference type="Proteomes" id="UP000190774">
    <property type="component" value="Unassembled WGS sequence"/>
</dbReference>
<keyword evidence="3" id="KW-1185">Reference proteome</keyword>
<dbReference type="STRING" id="48467.SAMN02745166_03514"/>
<evidence type="ECO:0000256" key="1">
    <source>
        <dbReference type="SAM" id="MobiDB-lite"/>
    </source>
</evidence>
<protein>
    <submittedName>
        <fullName evidence="2">Uncharacterized protein</fullName>
    </submittedName>
</protein>
<dbReference type="EMBL" id="FUYE01000013">
    <property type="protein sequence ID" value="SKB02026.1"/>
    <property type="molecule type" value="Genomic_DNA"/>
</dbReference>
<gene>
    <name evidence="2" type="ORF">SAMN02745166_03514</name>
</gene>
<proteinExistence type="predicted"/>
<evidence type="ECO:0000313" key="3">
    <source>
        <dbReference type="Proteomes" id="UP000190774"/>
    </source>
</evidence>